<dbReference type="AlphaFoldDB" id="F2KQ95"/>
<dbReference type="Pfam" id="PF07758">
    <property type="entry name" value="DUF1614"/>
    <property type="match status" value="1"/>
</dbReference>
<name>F2KQ95_ARCVS</name>
<dbReference type="KEGG" id="ave:Arcve_0501"/>
<evidence type="ECO:0008006" key="4">
    <source>
        <dbReference type="Google" id="ProtNLM"/>
    </source>
</evidence>
<protein>
    <recommendedName>
        <fullName evidence="4">DUF1614 domain-containing protein</fullName>
    </recommendedName>
</protein>
<keyword evidence="1" id="KW-1133">Transmembrane helix</keyword>
<dbReference type="RefSeq" id="WP_013683202.1">
    <property type="nucleotide sequence ID" value="NC_015320.1"/>
</dbReference>
<sequence>MIYFVLLGAAILVLAVVLRHIVGALENAGFDRSDAFAILLLPPVLEMFVHPMHVATFNQMDVYADPAGFFLPLLISARLISSGKVPLYRVLAGVALLSYVCNRHAVPGHFGVGITDMATPVIVASLYSLYMSPRQPAPLAYVSGTLGMIVGADIANLPELSRMFAGGVVTLGGAGMFDAIYLVGISAVFLDLFISLAEEIRGVKRKL</sequence>
<keyword evidence="1" id="KW-0812">Transmembrane</keyword>
<dbReference type="EMBL" id="CP002588">
    <property type="protein sequence ID" value="AEA46528.1"/>
    <property type="molecule type" value="Genomic_DNA"/>
</dbReference>
<feature type="transmembrane region" description="Helical" evidence="1">
    <location>
        <begin position="179"/>
        <end position="197"/>
    </location>
</feature>
<dbReference type="OrthoDB" id="46118at2157"/>
<dbReference type="InterPro" id="IPR011672">
    <property type="entry name" value="DUF1614"/>
</dbReference>
<organism evidence="2 3">
    <name type="scientific">Archaeoglobus veneficus (strain DSM 11195 / SNP6)</name>
    <dbReference type="NCBI Taxonomy" id="693661"/>
    <lineage>
        <taxon>Archaea</taxon>
        <taxon>Methanobacteriati</taxon>
        <taxon>Methanobacteriota</taxon>
        <taxon>Archaeoglobi</taxon>
        <taxon>Archaeoglobales</taxon>
        <taxon>Archaeoglobaceae</taxon>
        <taxon>Archaeoglobus</taxon>
    </lineage>
</organism>
<keyword evidence="1" id="KW-0472">Membrane</keyword>
<dbReference type="Proteomes" id="UP000008136">
    <property type="component" value="Chromosome"/>
</dbReference>
<evidence type="ECO:0000256" key="1">
    <source>
        <dbReference type="SAM" id="Phobius"/>
    </source>
</evidence>
<feature type="transmembrane region" description="Helical" evidence="1">
    <location>
        <begin position="109"/>
        <end position="130"/>
    </location>
</feature>
<keyword evidence="3" id="KW-1185">Reference proteome</keyword>
<accession>F2KQ95</accession>
<reference evidence="2 3" key="1">
    <citation type="submission" date="2011-03" db="EMBL/GenBank/DDBJ databases">
        <title>The complete genome of Archaeoglobus veneficus SNP6.</title>
        <authorList>
            <consortium name="US DOE Joint Genome Institute (JGI-PGF)"/>
            <person name="Lucas S."/>
            <person name="Copeland A."/>
            <person name="Lapidus A."/>
            <person name="Bruce D."/>
            <person name="Goodwin L."/>
            <person name="Pitluck S."/>
            <person name="Kyrpides N."/>
            <person name="Mavromatis K."/>
            <person name="Pagani I."/>
            <person name="Ivanova N."/>
            <person name="Mikhailova N."/>
            <person name="Lu M."/>
            <person name="Detter J.C."/>
            <person name="Tapia R."/>
            <person name="Han C."/>
            <person name="Land M."/>
            <person name="Hauser L."/>
            <person name="Markowitz V."/>
            <person name="Cheng J.-F."/>
            <person name="Hugenholtz P."/>
            <person name="Woyke T."/>
            <person name="Wu D."/>
            <person name="Spring S."/>
            <person name="Brambilla E."/>
            <person name="Klenk H.-P."/>
            <person name="Eisen J.A."/>
        </authorList>
    </citation>
    <scope>NUCLEOTIDE SEQUENCE [LARGE SCALE GENOMIC DNA]</scope>
    <source>
        <strain>SNP6</strain>
    </source>
</reference>
<dbReference type="STRING" id="693661.Arcve_0501"/>
<gene>
    <name evidence="2" type="ordered locus">Arcve_0501</name>
</gene>
<dbReference type="eggNOG" id="arCOG02159">
    <property type="taxonomic scope" value="Archaea"/>
</dbReference>
<dbReference type="GeneID" id="10393597"/>
<proteinExistence type="predicted"/>
<evidence type="ECO:0000313" key="2">
    <source>
        <dbReference type="EMBL" id="AEA46528.1"/>
    </source>
</evidence>
<dbReference type="HOGENOM" id="CLU_1323962_0_0_2"/>
<evidence type="ECO:0000313" key="3">
    <source>
        <dbReference type="Proteomes" id="UP000008136"/>
    </source>
</evidence>
<feature type="transmembrane region" description="Helical" evidence="1">
    <location>
        <begin position="35"/>
        <end position="55"/>
    </location>
</feature>